<dbReference type="PANTHER" id="PTHR46148:SF44">
    <property type="entry name" value="GAG-POL POLYPROTEIN"/>
    <property type="match status" value="1"/>
</dbReference>
<protein>
    <recommendedName>
        <fullName evidence="9">CCHC-type domain-containing protein</fullName>
    </recommendedName>
</protein>
<dbReference type="InterPro" id="IPR043502">
    <property type="entry name" value="DNA/RNA_pol_sf"/>
</dbReference>
<keyword evidence="11" id="KW-1185">Reference proteome</keyword>
<dbReference type="EMBL" id="VEPZ02001375">
    <property type="protein sequence ID" value="KAE8676736.1"/>
    <property type="molecule type" value="Genomic_DNA"/>
</dbReference>
<dbReference type="PANTHER" id="PTHR46148">
    <property type="entry name" value="CHROMO DOMAIN-CONTAINING PROTEIN"/>
    <property type="match status" value="1"/>
</dbReference>
<organism evidence="10 11">
    <name type="scientific">Hibiscus syriacus</name>
    <name type="common">Rose of Sharon</name>
    <dbReference type="NCBI Taxonomy" id="106335"/>
    <lineage>
        <taxon>Eukaryota</taxon>
        <taxon>Viridiplantae</taxon>
        <taxon>Streptophyta</taxon>
        <taxon>Embryophyta</taxon>
        <taxon>Tracheophyta</taxon>
        <taxon>Spermatophyta</taxon>
        <taxon>Magnoliopsida</taxon>
        <taxon>eudicotyledons</taxon>
        <taxon>Gunneridae</taxon>
        <taxon>Pentapetalae</taxon>
        <taxon>rosids</taxon>
        <taxon>malvids</taxon>
        <taxon>Malvales</taxon>
        <taxon>Malvaceae</taxon>
        <taxon>Malvoideae</taxon>
        <taxon>Hibiscus</taxon>
    </lineage>
</organism>
<dbReference type="GO" id="GO:0008270">
    <property type="term" value="F:zinc ion binding"/>
    <property type="evidence" value="ECO:0007669"/>
    <property type="project" value="UniProtKB-KW"/>
</dbReference>
<dbReference type="GO" id="GO:0003964">
    <property type="term" value="F:RNA-directed DNA polymerase activity"/>
    <property type="evidence" value="ECO:0007669"/>
    <property type="project" value="UniProtKB-KW"/>
</dbReference>
<evidence type="ECO:0000313" key="10">
    <source>
        <dbReference type="EMBL" id="KAE8676736.1"/>
    </source>
</evidence>
<dbReference type="CDD" id="cd09274">
    <property type="entry name" value="RNase_HI_RT_Ty3"/>
    <property type="match status" value="1"/>
</dbReference>
<evidence type="ECO:0000256" key="2">
    <source>
        <dbReference type="ARBA" id="ARBA00022695"/>
    </source>
</evidence>
<dbReference type="PROSITE" id="PS50158">
    <property type="entry name" value="ZF_CCHC"/>
    <property type="match status" value="1"/>
</dbReference>
<dbReference type="InterPro" id="IPR036875">
    <property type="entry name" value="Znf_CCHC_sf"/>
</dbReference>
<keyword evidence="7" id="KW-0863">Zinc-finger</keyword>
<feature type="domain" description="CCHC-type" evidence="9">
    <location>
        <begin position="412"/>
        <end position="426"/>
    </location>
</feature>
<evidence type="ECO:0000256" key="1">
    <source>
        <dbReference type="ARBA" id="ARBA00022679"/>
    </source>
</evidence>
<dbReference type="Pfam" id="PF17917">
    <property type="entry name" value="RT_RNaseH"/>
    <property type="match status" value="1"/>
</dbReference>
<dbReference type="InterPro" id="IPR056924">
    <property type="entry name" value="SH3_Tf2-1"/>
</dbReference>
<keyword evidence="2" id="KW-0548">Nucleotidyltransferase</keyword>
<dbReference type="SUPFAM" id="SSF56672">
    <property type="entry name" value="DNA/RNA polymerases"/>
    <property type="match status" value="1"/>
</dbReference>
<reference evidence="10" key="1">
    <citation type="submission" date="2019-09" db="EMBL/GenBank/DDBJ databases">
        <title>Draft genome information of white flower Hibiscus syriacus.</title>
        <authorList>
            <person name="Kim Y.-M."/>
        </authorList>
    </citation>
    <scope>NUCLEOTIDE SEQUENCE [LARGE SCALE GENOMIC DNA]</scope>
    <source>
        <strain evidence="10">YM2019G1</strain>
    </source>
</reference>
<evidence type="ECO:0000256" key="8">
    <source>
        <dbReference type="SAM" id="MobiDB-lite"/>
    </source>
</evidence>
<dbReference type="Pfam" id="PF00098">
    <property type="entry name" value="zf-CCHC"/>
    <property type="match status" value="1"/>
</dbReference>
<name>A0A6A2YDG2_HIBSY</name>
<evidence type="ECO:0000259" key="9">
    <source>
        <dbReference type="PROSITE" id="PS50158"/>
    </source>
</evidence>
<evidence type="ECO:0000256" key="3">
    <source>
        <dbReference type="ARBA" id="ARBA00022722"/>
    </source>
</evidence>
<evidence type="ECO:0000313" key="11">
    <source>
        <dbReference type="Proteomes" id="UP000436088"/>
    </source>
</evidence>
<dbReference type="FunFam" id="3.10.20.370:FF:000001">
    <property type="entry name" value="Retrovirus-related Pol polyprotein from transposon 17.6-like protein"/>
    <property type="match status" value="1"/>
</dbReference>
<sequence length="1046" mass="120260">MPLYDILNKFQKRSSHLATVLKVKRKTTDPQFLDNREKFDERRFTNGDSQQTTPLLTKYDSKPHSVIDIEKSRPITVKRTHFPNGVTSGTLQQFSEDTEDGEVIGIITLEDVFEELLQLHVEVKEVKHKVPEFSSSLLSPHVKAQSKGLESSQNKAKMSRHGSSKSEARDDRPTESSNSPALARKGEEQAPSGVPASDQETFFRTLDVVLARIQPPATSTPTTNIVKELKGLRAPEFRSEAEEGSVTAGLWLNDVKIMLEGLYCSDSEKLDGVVSLLSGQARIWWTNVTLRMSGDQQWNRTVYEYECEFNKLSRFAAELIPTEKDACNWFVEGLRPRLKKMLIVLNLSSFQEVINCSKALERAQNERFRDFRDQTSKRSVHHRVLHHQKGAEMVVLDPKRDQRICRLVSGACFKCGDTGHFVQDCPMIVGEFAQPERSSSVTHRGRGRGRGRSQSESTAPQEIRSTARVYNLKTNEDRDDPEIIACIFQLYDKNIFVLIDSGSMYSYICSKLVRELNIPLEATSSKVIVTNPLGHSAQVNMMCRGCPIRIQGIEFPANLIELPFDEFKVTLGMDWFIASVLDVRTKEKGIEEIPIVREFPNVFPAELHGLPPDREKEFEWIPKRLNPFYSGKFQRMYQKFGVFWGYLVITEVYSDASHNGLGCVLMQEGKVMAYASRQLKLHEKNYSTHDLEMAAVVFALKIWRHYLYGERCYMYTDHKSLKYLMTQNELNLRQRRWVEFLKDYDVVIDFHPGKVNVVADTLSRKTFTALRALDARLSLNGDGVICAKLTLKPSWLDRIKELQAGDEKCLKKLQQIRNGELMDYEVKADGNLYYQGRLVIPDDNELKNDLLTEAHCSPLTMHPGGKNVYGSQESILVAWNKEGHYGIRPSIYFEILKDLAWSIKHSTELQYSIPYSDRWTKILRFGRKGNVSPRFIGPYKIVKRIRPGTYHLALPPEMEKIHDVFHVSILRKYRSDPSHILTPEEVEVQPNLTYEEKLLQILAHKIKQLRNKTIPLVKVLRRNHKVEEATWEPEEDMRIQYPHLFA</sequence>
<dbReference type="Proteomes" id="UP000436088">
    <property type="component" value="Unassembled WGS sequence"/>
</dbReference>
<dbReference type="InterPro" id="IPR021109">
    <property type="entry name" value="Peptidase_aspartic_dom_sf"/>
</dbReference>
<dbReference type="Pfam" id="PF24626">
    <property type="entry name" value="SH3_Tf2-1"/>
    <property type="match status" value="1"/>
</dbReference>
<keyword evidence="3" id="KW-0540">Nuclease</keyword>
<dbReference type="GO" id="GO:0016787">
    <property type="term" value="F:hydrolase activity"/>
    <property type="evidence" value="ECO:0007669"/>
    <property type="project" value="UniProtKB-KW"/>
</dbReference>
<dbReference type="Gene3D" id="4.10.60.10">
    <property type="entry name" value="Zinc finger, CCHC-type"/>
    <property type="match status" value="1"/>
</dbReference>
<keyword evidence="4" id="KW-0255">Endonuclease</keyword>
<keyword evidence="7" id="KW-0479">Metal-binding</keyword>
<gene>
    <name evidence="10" type="ORF">F3Y22_tig00111582pilonHSYRG00897</name>
</gene>
<keyword evidence="7" id="KW-0862">Zinc</keyword>
<dbReference type="GO" id="GO:0003676">
    <property type="term" value="F:nucleic acid binding"/>
    <property type="evidence" value="ECO:0007669"/>
    <property type="project" value="InterPro"/>
</dbReference>
<feature type="region of interest" description="Disordered" evidence="8">
    <location>
        <begin position="436"/>
        <end position="470"/>
    </location>
</feature>
<dbReference type="SMART" id="SM00343">
    <property type="entry name" value="ZnF_C2HC"/>
    <property type="match status" value="1"/>
</dbReference>
<proteinExistence type="predicted"/>
<keyword evidence="1" id="KW-0808">Transferase</keyword>
<dbReference type="GO" id="GO:0004519">
    <property type="term" value="F:endonuclease activity"/>
    <property type="evidence" value="ECO:0007669"/>
    <property type="project" value="UniProtKB-KW"/>
</dbReference>
<dbReference type="InterPro" id="IPR041373">
    <property type="entry name" value="RT_RNaseH"/>
</dbReference>
<dbReference type="CDD" id="cd00303">
    <property type="entry name" value="retropepsin_like"/>
    <property type="match status" value="1"/>
</dbReference>
<evidence type="ECO:0000256" key="7">
    <source>
        <dbReference type="PROSITE-ProRule" id="PRU00047"/>
    </source>
</evidence>
<dbReference type="Pfam" id="PF08284">
    <property type="entry name" value="RVP_2"/>
    <property type="match status" value="1"/>
</dbReference>
<dbReference type="AlphaFoldDB" id="A0A6A2YDG2"/>
<keyword evidence="5" id="KW-0378">Hydrolase</keyword>
<dbReference type="Gene3D" id="2.40.70.10">
    <property type="entry name" value="Acid Proteases"/>
    <property type="match status" value="1"/>
</dbReference>
<evidence type="ECO:0000256" key="5">
    <source>
        <dbReference type="ARBA" id="ARBA00022801"/>
    </source>
</evidence>
<evidence type="ECO:0000256" key="6">
    <source>
        <dbReference type="ARBA" id="ARBA00022918"/>
    </source>
</evidence>
<feature type="compositionally biased region" description="Basic and acidic residues" evidence="8">
    <location>
        <begin position="164"/>
        <end position="174"/>
    </location>
</feature>
<accession>A0A6A2YDG2</accession>
<comment type="caution">
    <text evidence="10">The sequence shown here is derived from an EMBL/GenBank/DDBJ whole genome shotgun (WGS) entry which is preliminary data.</text>
</comment>
<dbReference type="SUPFAM" id="SSF57756">
    <property type="entry name" value="Retrovirus zinc finger-like domains"/>
    <property type="match status" value="1"/>
</dbReference>
<dbReference type="InterPro" id="IPR001878">
    <property type="entry name" value="Znf_CCHC"/>
</dbReference>
<evidence type="ECO:0000256" key="4">
    <source>
        <dbReference type="ARBA" id="ARBA00022759"/>
    </source>
</evidence>
<feature type="region of interest" description="Disordered" evidence="8">
    <location>
        <begin position="138"/>
        <end position="197"/>
    </location>
</feature>
<keyword evidence="6" id="KW-0695">RNA-directed DNA polymerase</keyword>